<protein>
    <recommendedName>
        <fullName evidence="7">Aspartic proteinase Asp1</fullName>
    </recommendedName>
    <alternativeName>
        <fullName evidence="8">Nucellin-like protein</fullName>
    </alternativeName>
</protein>
<evidence type="ECO:0000256" key="6">
    <source>
        <dbReference type="ARBA" id="ARBA00022801"/>
    </source>
</evidence>
<dbReference type="SUPFAM" id="SSF50630">
    <property type="entry name" value="Acid proteases"/>
    <property type="match status" value="2"/>
</dbReference>
<evidence type="ECO:0000259" key="11">
    <source>
        <dbReference type="PROSITE" id="PS51767"/>
    </source>
</evidence>
<dbReference type="HOGENOM" id="CLU_362658_0_0_1"/>
<dbReference type="FunFam" id="2.40.70.10:FF:000015">
    <property type="entry name" value="Aspartyl protease family protein"/>
    <property type="match status" value="1"/>
</dbReference>
<keyword evidence="6" id="KW-0378">Hydrolase</keyword>
<proteinExistence type="inferred from homology"/>
<dbReference type="PROSITE" id="PS51767">
    <property type="entry name" value="PEPTIDASE_A1"/>
    <property type="match status" value="2"/>
</dbReference>
<dbReference type="InterPro" id="IPR032861">
    <property type="entry name" value="TAXi_N"/>
</dbReference>
<reference evidence="13" key="1">
    <citation type="submission" date="2013-06" db="EMBL/GenBank/DDBJ databases">
        <authorList>
            <person name="Zhao Q."/>
        </authorList>
    </citation>
    <scope>NUCLEOTIDE SEQUENCE</scope>
    <source>
        <strain evidence="13">cv. W1943</strain>
    </source>
</reference>
<dbReference type="EnsemblPlants" id="ORUFI11G05060.1">
    <property type="protein sequence ID" value="ORUFI11G05060.1"/>
    <property type="gene ID" value="ORUFI11G05060"/>
</dbReference>
<feature type="region of interest" description="Disordered" evidence="10">
    <location>
        <begin position="340"/>
        <end position="361"/>
    </location>
</feature>
<keyword evidence="3" id="KW-0732">Signal</keyword>
<dbReference type="OMA" id="LHANYYS"/>
<dbReference type="PROSITE" id="PS00141">
    <property type="entry name" value="ASP_PROTEASE"/>
    <property type="match status" value="2"/>
</dbReference>
<dbReference type="AlphaFoldDB" id="A0A0E0R518"/>
<keyword evidence="5" id="KW-0064">Aspartyl protease</keyword>
<dbReference type="InterPro" id="IPR033121">
    <property type="entry name" value="PEPTIDASE_A1"/>
</dbReference>
<evidence type="ECO:0000256" key="5">
    <source>
        <dbReference type="ARBA" id="ARBA00022750"/>
    </source>
</evidence>
<dbReference type="GO" id="GO:0004190">
    <property type="term" value="F:aspartic-type endopeptidase activity"/>
    <property type="evidence" value="ECO:0007669"/>
    <property type="project" value="UniProtKB-KW"/>
</dbReference>
<evidence type="ECO:0000256" key="7">
    <source>
        <dbReference type="ARBA" id="ARBA00068871"/>
    </source>
</evidence>
<name>A0A0E0R518_ORYRU</name>
<evidence type="ECO:0000256" key="10">
    <source>
        <dbReference type="SAM" id="MobiDB-lite"/>
    </source>
</evidence>
<dbReference type="PANTHER" id="PTHR13683">
    <property type="entry name" value="ASPARTYL PROTEASES"/>
    <property type="match status" value="1"/>
</dbReference>
<feature type="domain" description="Peptidase A1" evidence="11">
    <location>
        <begin position="409"/>
        <end position="763"/>
    </location>
</feature>
<evidence type="ECO:0000256" key="9">
    <source>
        <dbReference type="PIRSR" id="PIRSR601461-1"/>
    </source>
</evidence>
<dbReference type="PANTHER" id="PTHR13683:SF331">
    <property type="entry name" value="ASPARTIC PROTEINASE ASP1"/>
    <property type="match status" value="1"/>
</dbReference>
<evidence type="ECO:0000256" key="4">
    <source>
        <dbReference type="ARBA" id="ARBA00022737"/>
    </source>
</evidence>
<dbReference type="Proteomes" id="UP000008022">
    <property type="component" value="Unassembled WGS sequence"/>
</dbReference>
<evidence type="ECO:0000256" key="3">
    <source>
        <dbReference type="ARBA" id="ARBA00022729"/>
    </source>
</evidence>
<keyword evidence="13" id="KW-1185">Reference proteome</keyword>
<feature type="domain" description="Peptidase A1" evidence="11">
    <location>
        <begin position="1"/>
        <end position="285"/>
    </location>
</feature>
<dbReference type="STRING" id="4529.A0A0E0R518"/>
<dbReference type="Gene3D" id="2.40.70.10">
    <property type="entry name" value="Acid Proteases"/>
    <property type="match status" value="4"/>
</dbReference>
<dbReference type="Pfam" id="PF14543">
    <property type="entry name" value="TAXi_N"/>
    <property type="match status" value="2"/>
</dbReference>
<reference evidence="12" key="2">
    <citation type="submission" date="2015-06" db="UniProtKB">
        <authorList>
            <consortium name="EnsemblPlants"/>
        </authorList>
    </citation>
    <scope>IDENTIFICATION</scope>
</reference>
<organism evidence="12 13">
    <name type="scientific">Oryza rufipogon</name>
    <name type="common">Brownbeard rice</name>
    <name type="synonym">Asian wild rice</name>
    <dbReference type="NCBI Taxonomy" id="4529"/>
    <lineage>
        <taxon>Eukaryota</taxon>
        <taxon>Viridiplantae</taxon>
        <taxon>Streptophyta</taxon>
        <taxon>Embryophyta</taxon>
        <taxon>Tracheophyta</taxon>
        <taxon>Spermatophyta</taxon>
        <taxon>Magnoliopsida</taxon>
        <taxon>Liliopsida</taxon>
        <taxon>Poales</taxon>
        <taxon>Poaceae</taxon>
        <taxon>BOP clade</taxon>
        <taxon>Oryzoideae</taxon>
        <taxon>Oryzeae</taxon>
        <taxon>Oryzinae</taxon>
        <taxon>Oryza</taxon>
    </lineage>
</organism>
<keyword evidence="4" id="KW-0677">Repeat</keyword>
<evidence type="ECO:0000256" key="2">
    <source>
        <dbReference type="ARBA" id="ARBA00022670"/>
    </source>
</evidence>
<dbReference type="GO" id="GO:0006508">
    <property type="term" value="P:proteolysis"/>
    <property type="evidence" value="ECO:0007669"/>
    <property type="project" value="UniProtKB-KW"/>
</dbReference>
<dbReference type="InterPro" id="IPR021109">
    <property type="entry name" value="Peptidase_aspartic_dom_sf"/>
</dbReference>
<comment type="similarity">
    <text evidence="1">Belongs to the peptidase A1 family.</text>
</comment>
<evidence type="ECO:0000256" key="8">
    <source>
        <dbReference type="ARBA" id="ARBA00077656"/>
    </source>
</evidence>
<dbReference type="InterPro" id="IPR001461">
    <property type="entry name" value="Aspartic_peptidase_A1"/>
</dbReference>
<sequence>MVRADDPLYVALHEDGRSGDGNHMSPTQCDYEIKYADGASTIGALIVDQFSLPRIATRPNLPFGCGYNQGVGENFQQTSPVNGILGLDRGKVSFVSQLKMLGIITKHVVGHCLSSGGGGLLFVGDGDGNLVLLHANYYSPGSATLYFDRHSLGMNPMDVVFDSGSTYTYFTAQPYQATVYAIKGGLSSTSLEQVSDPSLPLCWKGQKAFESVFDVKKEFKSLQLNFGNNAVMEIPPENYLIVTEYGNVCLGILHGCRLNFNIIGDITMQDQMVIYDNEREQLGWIRGSCGRSPTKAEYLYGRRRFRAPLRRRRATRGGGGADRRRDITFHMTLQIARKRHPPRHPALRRSSEPQPGGKHLRRRAQLHLHHTMTARLALLASLLLLLQLVPPSSAVVLELHGNVYPIGHFFITMNIGDPAKSYFLDIDTGSTLTWLQCDAPCTNCNIVPHVLYKPTPKKLVTCADSLCTDLYTDLGKPKRCGSQKQCDYVIQYVDSSSMGVLVIDRFSLSASNGTNPTTIAFGCGYDQGKKNRNVPIPVDGILGLSRGKVTLLSQLKSQGVITKHVLGHCISSKGGGFLFFGDAQVPTSGVTWTPMNREHKYYSPGHGTLHFDSNSKAISAAPMAVIFDSGATYTYFAAQPYQATLSVVKSTLNSECKFLTEVTEKDRALTVCWKGKDKIVTIDEVKKCFRSLSLEFADGDKKATLEIPPEHYLIISQEGHVCLGILDGSKEHLSLAGTNLIGGITMLDQMVIYDSERSLLGWVNYQCDRIPRSESAITSRL</sequence>
<evidence type="ECO:0000313" key="12">
    <source>
        <dbReference type="EnsemblPlants" id="ORUFI11G05060.1"/>
    </source>
</evidence>
<evidence type="ECO:0000256" key="1">
    <source>
        <dbReference type="ARBA" id="ARBA00007447"/>
    </source>
</evidence>
<dbReference type="eggNOG" id="KOG1339">
    <property type="taxonomic scope" value="Eukaryota"/>
</dbReference>
<dbReference type="Gramene" id="ORUFI11G05060.1">
    <property type="protein sequence ID" value="ORUFI11G05060.1"/>
    <property type="gene ID" value="ORUFI11G05060"/>
</dbReference>
<evidence type="ECO:0000313" key="13">
    <source>
        <dbReference type="Proteomes" id="UP000008022"/>
    </source>
</evidence>
<dbReference type="InterPro" id="IPR001969">
    <property type="entry name" value="Aspartic_peptidase_AS"/>
</dbReference>
<accession>A0A0E0R518</accession>
<dbReference type="InterPro" id="IPR032799">
    <property type="entry name" value="TAXi_C"/>
</dbReference>
<dbReference type="Pfam" id="PF14541">
    <property type="entry name" value="TAXi_C"/>
    <property type="match status" value="2"/>
</dbReference>
<feature type="active site" evidence="9">
    <location>
        <position position="427"/>
    </location>
</feature>
<feature type="active site" evidence="9">
    <location>
        <position position="628"/>
    </location>
</feature>
<keyword evidence="2" id="KW-0645">Protease</keyword>
<dbReference type="FunFam" id="2.40.70.10:FF:000027">
    <property type="entry name" value="Aspartic proteinase Asp1 isoform A"/>
    <property type="match status" value="2"/>
</dbReference>